<evidence type="ECO:0000256" key="3">
    <source>
        <dbReference type="ARBA" id="ARBA00022827"/>
    </source>
</evidence>
<proteinExistence type="inferred from homology"/>
<dbReference type="GO" id="GO:0004499">
    <property type="term" value="F:N,N-dimethylaniline monooxygenase activity"/>
    <property type="evidence" value="ECO:0007669"/>
    <property type="project" value="InterPro"/>
</dbReference>
<reference evidence="7" key="1">
    <citation type="submission" date="2022-04" db="EMBL/GenBank/DDBJ databases">
        <title>A functionally conserved STORR gene fusion in Papaver species that diverged 16.8 million years ago.</title>
        <authorList>
            <person name="Catania T."/>
        </authorList>
    </citation>
    <scope>NUCLEOTIDE SEQUENCE</scope>
    <source>
        <strain evidence="7">S-188037</strain>
    </source>
</reference>
<keyword evidence="2 6" id="KW-0285">Flavoprotein</keyword>
<dbReference type="GO" id="GO:0050661">
    <property type="term" value="F:NADP binding"/>
    <property type="evidence" value="ECO:0007669"/>
    <property type="project" value="InterPro"/>
</dbReference>
<evidence type="ECO:0000256" key="4">
    <source>
        <dbReference type="ARBA" id="ARBA00023002"/>
    </source>
</evidence>
<evidence type="ECO:0000313" key="7">
    <source>
        <dbReference type="EMBL" id="KAI3952598.1"/>
    </source>
</evidence>
<dbReference type="InterPro" id="IPR036188">
    <property type="entry name" value="FAD/NAD-bd_sf"/>
</dbReference>
<protein>
    <recommendedName>
        <fullName evidence="6">Flavin-containing monooxygenase</fullName>
        <ecNumber evidence="6">1.-.-.-</ecNumber>
    </recommendedName>
</protein>
<comment type="caution">
    <text evidence="7">The sequence shown here is derived from an EMBL/GenBank/DDBJ whole genome shotgun (WGS) entry which is preliminary data.</text>
</comment>
<evidence type="ECO:0000256" key="6">
    <source>
        <dbReference type="RuleBase" id="RU361177"/>
    </source>
</evidence>
<dbReference type="GO" id="GO:0050660">
    <property type="term" value="F:flavin adenine dinucleotide binding"/>
    <property type="evidence" value="ECO:0007669"/>
    <property type="project" value="InterPro"/>
</dbReference>
<dbReference type="InterPro" id="IPR050982">
    <property type="entry name" value="Auxin_biosynth/cation_transpt"/>
</dbReference>
<evidence type="ECO:0000256" key="5">
    <source>
        <dbReference type="ARBA" id="ARBA00047707"/>
    </source>
</evidence>
<dbReference type="InterPro" id="IPR000960">
    <property type="entry name" value="Flavin_mOase"/>
</dbReference>
<dbReference type="PIRSF" id="PIRSF000332">
    <property type="entry name" value="FMO"/>
    <property type="match status" value="1"/>
</dbReference>
<name>A0AAD4XV99_9MAGN</name>
<dbReference type="Pfam" id="PF00743">
    <property type="entry name" value="FMO-like"/>
    <property type="match status" value="1"/>
</dbReference>
<evidence type="ECO:0000256" key="1">
    <source>
        <dbReference type="ARBA" id="ARBA00009183"/>
    </source>
</evidence>
<dbReference type="GO" id="GO:0103075">
    <property type="term" value="F:indole-3-pyruvate monooxygenase activity"/>
    <property type="evidence" value="ECO:0007669"/>
    <property type="project" value="UniProtKB-EC"/>
</dbReference>
<comment type="catalytic activity">
    <reaction evidence="5">
        <text>indole-3-pyruvate + NADPH + O2 + H(+) = (indol-3-yl)acetate + CO2 + NADP(+) + H2O</text>
        <dbReference type="Rhea" id="RHEA:34331"/>
        <dbReference type="ChEBI" id="CHEBI:15377"/>
        <dbReference type="ChEBI" id="CHEBI:15378"/>
        <dbReference type="ChEBI" id="CHEBI:15379"/>
        <dbReference type="ChEBI" id="CHEBI:16526"/>
        <dbReference type="ChEBI" id="CHEBI:17640"/>
        <dbReference type="ChEBI" id="CHEBI:30854"/>
        <dbReference type="ChEBI" id="CHEBI:57783"/>
        <dbReference type="ChEBI" id="CHEBI:58349"/>
        <dbReference type="EC" id="1.14.13.168"/>
    </reaction>
</comment>
<evidence type="ECO:0000256" key="2">
    <source>
        <dbReference type="ARBA" id="ARBA00022630"/>
    </source>
</evidence>
<keyword evidence="6" id="KW-0503">Monooxygenase</keyword>
<keyword evidence="3 6" id="KW-0274">FAD</keyword>
<organism evidence="7 8">
    <name type="scientific">Papaver atlanticum</name>
    <dbReference type="NCBI Taxonomy" id="357466"/>
    <lineage>
        <taxon>Eukaryota</taxon>
        <taxon>Viridiplantae</taxon>
        <taxon>Streptophyta</taxon>
        <taxon>Embryophyta</taxon>
        <taxon>Tracheophyta</taxon>
        <taxon>Spermatophyta</taxon>
        <taxon>Magnoliopsida</taxon>
        <taxon>Ranunculales</taxon>
        <taxon>Papaveraceae</taxon>
        <taxon>Papaveroideae</taxon>
        <taxon>Papaver</taxon>
    </lineage>
</organism>
<dbReference type="SUPFAM" id="SSF51905">
    <property type="entry name" value="FAD/NAD(P)-binding domain"/>
    <property type="match status" value="2"/>
</dbReference>
<dbReference type="EMBL" id="JAJJMB010002176">
    <property type="protein sequence ID" value="KAI3952598.1"/>
    <property type="molecule type" value="Genomic_DNA"/>
</dbReference>
<dbReference type="PANTHER" id="PTHR43539:SF42">
    <property type="entry name" value="OS01G0273800 PROTEIN"/>
    <property type="match status" value="1"/>
</dbReference>
<keyword evidence="4 6" id="KW-0560">Oxidoreductase</keyword>
<dbReference type="Proteomes" id="UP001202328">
    <property type="component" value="Unassembled WGS sequence"/>
</dbReference>
<sequence length="380" mass="42551">MAKEVVVIIVGCGPSGISTSACLNKLSIPNVVLEREDCLASLWKKRCYNRMRLHGLKRFSQFPHMPIPDHYPQYMSKNHFLQYVEDYAVRFKVNPLYNRDVELAVFDGSIKKWCVKVKNTCLDGFEEYVCNYLVVATGENSDAFVPEIEGLDSFGGEVLHSTKYKSGAKYVDKNVLVVGSGNSGMEIALDLANFGAKAFIIFRSPVHILSRDFLNLGFFLKKYIPLKIVDALLAVSSKLIYGDTHKYGISRPNEGPFSSRWSIDVGTFDKIKSGDIQVLPSLQTIRRDRVEFSNGESYQFNVIVFATGFRRSASKWLKDAEYILNENENSKLGGAKDWKGENGLYCVGLCAKGIEEASTEAVKIADDIKTLYSESLTNSN</sequence>
<dbReference type="PRINTS" id="PR00469">
    <property type="entry name" value="PNDRDTASEII"/>
</dbReference>
<keyword evidence="8" id="KW-1185">Reference proteome</keyword>
<dbReference type="PROSITE" id="PS51257">
    <property type="entry name" value="PROKAR_LIPOPROTEIN"/>
    <property type="match status" value="1"/>
</dbReference>
<dbReference type="AlphaFoldDB" id="A0AAD4XV99"/>
<dbReference type="EC" id="1.-.-.-" evidence="6"/>
<dbReference type="PRINTS" id="PR00368">
    <property type="entry name" value="FADPNR"/>
</dbReference>
<evidence type="ECO:0000313" key="8">
    <source>
        <dbReference type="Proteomes" id="UP001202328"/>
    </source>
</evidence>
<dbReference type="PANTHER" id="PTHR43539">
    <property type="entry name" value="FLAVIN-BINDING MONOOXYGENASE-LIKE PROTEIN (AFU_ORTHOLOGUE AFUA_4G09220)"/>
    <property type="match status" value="1"/>
</dbReference>
<gene>
    <name evidence="7" type="ORF">MKW98_015827</name>
</gene>
<accession>A0AAD4XV99</accession>
<dbReference type="Gene3D" id="3.50.50.60">
    <property type="entry name" value="FAD/NAD(P)-binding domain"/>
    <property type="match status" value="1"/>
</dbReference>
<dbReference type="InterPro" id="IPR020946">
    <property type="entry name" value="Flavin_mOase-like"/>
</dbReference>
<comment type="similarity">
    <text evidence="1 6">Belongs to the FMO family.</text>
</comment>
<comment type="cofactor">
    <cofactor evidence="6">
        <name>FAD</name>
        <dbReference type="ChEBI" id="CHEBI:57692"/>
    </cofactor>
</comment>